<feature type="compositionally biased region" description="Basic and acidic residues" evidence="1">
    <location>
        <begin position="67"/>
        <end position="89"/>
    </location>
</feature>
<sequence>MSARHAHRNSDAELAQYRALLGSSTPQNSSTSGLTEDLLNAPLFSWSVKRALSRTPAAFTQYTLLGNERKSRQGRHDDGNGNDANSEKQQIDEPEPLFLNTNAPFSAFLCGAQGSGKSHTLSCILEGCLLPNAASIGRLAQPLAAIVFHYDAWSSSGDGGNGGGICEAAHLASQGVRVRVLASPSNYWALERAYREGVKGGKVEVGVLRLSEGDLSAKRMLTLMALEGKEGKVPLYMEVIHRILRDMGAAAQGRRGFDYRRFRQLLDAEHFTSDQRGPLNLRMQLLESLMNVPSKSSSSKKNKATASASLFAPEPGTLTIVDLSDPFIDPSSACTLFDVALSLFLQHGASSPTTGRVIALDEAHKYLSTSSETAASAAAARFTSSLLSAIRLQRHAGVRIVIATQEPSVDPRLLDLCSLTIVHRFGSPAWMGVLGRHLAAGGGAKKSLAHHVDEADGVMKNSDELFDEIVQMGVGECLVFCPSGVVRVDKSVAGVQSGEKAVRKLGREVLRCKTRARVTSDGGRSVLSMREVADALPKIDQ</sequence>
<evidence type="ECO:0000313" key="3">
    <source>
        <dbReference type="Proteomes" id="UP001363622"/>
    </source>
</evidence>
<evidence type="ECO:0008006" key="4">
    <source>
        <dbReference type="Google" id="ProtNLM"/>
    </source>
</evidence>
<keyword evidence="3" id="KW-1185">Reference proteome</keyword>
<accession>A0ABR1KJ90</accession>
<evidence type="ECO:0000256" key="1">
    <source>
        <dbReference type="SAM" id="MobiDB-lite"/>
    </source>
</evidence>
<dbReference type="EMBL" id="JBBPHU010000010">
    <property type="protein sequence ID" value="KAK7512949.1"/>
    <property type="molecule type" value="Genomic_DNA"/>
</dbReference>
<dbReference type="SUPFAM" id="SSF52540">
    <property type="entry name" value="P-loop containing nucleoside triphosphate hydrolases"/>
    <property type="match status" value="1"/>
</dbReference>
<dbReference type="Proteomes" id="UP001363622">
    <property type="component" value="Unassembled WGS sequence"/>
</dbReference>
<comment type="caution">
    <text evidence="2">The sequence shown here is derived from an EMBL/GenBank/DDBJ whole genome shotgun (WGS) entry which is preliminary data.</text>
</comment>
<protein>
    <recommendedName>
        <fullName evidence="4">P-loop containing nucleoside triphosphate hydrolase protein</fullName>
    </recommendedName>
</protein>
<dbReference type="Gene3D" id="3.40.50.300">
    <property type="entry name" value="P-loop containing nucleotide triphosphate hydrolases"/>
    <property type="match status" value="1"/>
</dbReference>
<dbReference type="InterPro" id="IPR027417">
    <property type="entry name" value="P-loop_NTPase"/>
</dbReference>
<evidence type="ECO:0000313" key="2">
    <source>
        <dbReference type="EMBL" id="KAK7512949.1"/>
    </source>
</evidence>
<gene>
    <name evidence="2" type="ORF">IWZ03DRAFT_351691</name>
</gene>
<proteinExistence type="predicted"/>
<reference evidence="2 3" key="1">
    <citation type="submission" date="2024-04" db="EMBL/GenBank/DDBJ databases">
        <title>Phyllosticta paracitricarpa is synonymous to the EU quarantine fungus P. citricarpa based on phylogenomic analyses.</title>
        <authorList>
            <consortium name="Lawrence Berkeley National Laboratory"/>
            <person name="Van Ingen-Buijs V.A."/>
            <person name="Van Westerhoven A.C."/>
            <person name="Haridas S."/>
            <person name="Skiadas P."/>
            <person name="Martin F."/>
            <person name="Groenewald J.Z."/>
            <person name="Crous P.W."/>
            <person name="Seidl M.F."/>
        </authorList>
    </citation>
    <scope>NUCLEOTIDE SEQUENCE [LARGE SCALE GENOMIC DNA]</scope>
    <source>
        <strain evidence="2 3">CBS 123371</strain>
    </source>
</reference>
<feature type="region of interest" description="Disordered" evidence="1">
    <location>
        <begin position="63"/>
        <end position="89"/>
    </location>
</feature>
<name>A0ABR1KJ90_9PEZI</name>
<organism evidence="2 3">
    <name type="scientific">Phyllosticta citriasiana</name>
    <dbReference type="NCBI Taxonomy" id="595635"/>
    <lineage>
        <taxon>Eukaryota</taxon>
        <taxon>Fungi</taxon>
        <taxon>Dikarya</taxon>
        <taxon>Ascomycota</taxon>
        <taxon>Pezizomycotina</taxon>
        <taxon>Dothideomycetes</taxon>
        <taxon>Dothideomycetes incertae sedis</taxon>
        <taxon>Botryosphaeriales</taxon>
        <taxon>Phyllostictaceae</taxon>
        <taxon>Phyllosticta</taxon>
    </lineage>
</organism>